<dbReference type="Gene3D" id="3.50.30.50">
    <property type="entry name" value="Putative cyclase"/>
    <property type="match status" value="1"/>
</dbReference>
<dbReference type="PANTHER" id="PTHR34861:SF10">
    <property type="entry name" value="CYCLASE"/>
    <property type="match status" value="1"/>
</dbReference>
<dbReference type="AlphaFoldDB" id="A0A2M9BZE2"/>
<dbReference type="EMBL" id="PGFB01000002">
    <property type="protein sequence ID" value="PJJ63457.1"/>
    <property type="molecule type" value="Genomic_DNA"/>
</dbReference>
<organism evidence="1 2">
    <name type="scientific">Compostimonas suwonensis</name>
    <dbReference type="NCBI Taxonomy" id="1048394"/>
    <lineage>
        <taxon>Bacteria</taxon>
        <taxon>Bacillati</taxon>
        <taxon>Actinomycetota</taxon>
        <taxon>Actinomycetes</taxon>
        <taxon>Micrococcales</taxon>
        <taxon>Microbacteriaceae</taxon>
        <taxon>Compostimonas</taxon>
    </lineage>
</organism>
<keyword evidence="2" id="KW-1185">Reference proteome</keyword>
<gene>
    <name evidence="1" type="ORF">CLV54_1123</name>
</gene>
<evidence type="ECO:0000313" key="1">
    <source>
        <dbReference type="EMBL" id="PJJ63457.1"/>
    </source>
</evidence>
<proteinExistence type="predicted"/>
<dbReference type="InterPro" id="IPR007325">
    <property type="entry name" value="KFase/CYL"/>
</dbReference>
<dbReference type="SUPFAM" id="SSF102198">
    <property type="entry name" value="Putative cyclase"/>
    <property type="match status" value="1"/>
</dbReference>
<dbReference type="GO" id="GO:0004061">
    <property type="term" value="F:arylformamidase activity"/>
    <property type="evidence" value="ECO:0007669"/>
    <property type="project" value="InterPro"/>
</dbReference>
<dbReference type="OrthoDB" id="7067800at2"/>
<sequence>MSDTGTERGRALPSYRELPVVEGGVHSGWGVFGEDDAVGLMNLLSPEAVLRAARSLRTGRVFPLDISSELLTPPLFSRGASRLTPLVSRQDKILDDVRDNVYSQAGSQWDSLGHVAYTPDAFYNGATADDVLSGRRNTIDHWARRGIAGRGVVLDVSDVVASRGGPGESVPVTVGDLEAARERAGIEYEPGDILLVHTGFLRWYTAQPAGVRTRLSRRDTLTAAGIEHSEEIVEYLWNSHVSAIASDTAAVEVWPPDEREESWPFGFMHQILIGQLGLALGELWWLSDLVEDCRADGRYECLIVSAPQNVPGAIGSPANVVALR</sequence>
<comment type="caution">
    <text evidence="1">The sequence shown here is derived from an EMBL/GenBank/DDBJ whole genome shotgun (WGS) entry which is preliminary data.</text>
</comment>
<dbReference type="Pfam" id="PF04199">
    <property type="entry name" value="Cyclase"/>
    <property type="match status" value="1"/>
</dbReference>
<reference evidence="1 2" key="1">
    <citation type="submission" date="2017-11" db="EMBL/GenBank/DDBJ databases">
        <title>Genomic Encyclopedia of Archaeal and Bacterial Type Strains, Phase II (KMG-II): From Individual Species to Whole Genera.</title>
        <authorList>
            <person name="Goeker M."/>
        </authorList>
    </citation>
    <scope>NUCLEOTIDE SEQUENCE [LARGE SCALE GENOMIC DNA]</scope>
    <source>
        <strain evidence="1 2">DSM 25625</strain>
    </source>
</reference>
<dbReference type="Proteomes" id="UP000230161">
    <property type="component" value="Unassembled WGS sequence"/>
</dbReference>
<dbReference type="RefSeq" id="WP_100343953.1">
    <property type="nucleotide sequence ID" value="NZ_PGFB01000002.1"/>
</dbReference>
<evidence type="ECO:0000313" key="2">
    <source>
        <dbReference type="Proteomes" id="UP000230161"/>
    </source>
</evidence>
<protein>
    <submittedName>
        <fullName evidence="1">Putative cyclase</fullName>
    </submittedName>
</protein>
<name>A0A2M9BZE2_9MICO</name>
<dbReference type="InterPro" id="IPR037175">
    <property type="entry name" value="KFase_sf"/>
</dbReference>
<dbReference type="GO" id="GO:0019441">
    <property type="term" value="P:L-tryptophan catabolic process to kynurenine"/>
    <property type="evidence" value="ECO:0007669"/>
    <property type="project" value="InterPro"/>
</dbReference>
<dbReference type="PANTHER" id="PTHR34861">
    <property type="match status" value="1"/>
</dbReference>
<accession>A0A2M9BZE2</accession>